<dbReference type="OMA" id="TFWNPDY"/>
<feature type="compositionally biased region" description="Basic and acidic residues" evidence="7">
    <location>
        <begin position="41"/>
        <end position="51"/>
    </location>
</feature>
<dbReference type="InterPro" id="IPR014014">
    <property type="entry name" value="RNA_helicase_DEAD_Q_motif"/>
</dbReference>
<dbReference type="GO" id="GO:0016787">
    <property type="term" value="F:hydrolase activity"/>
    <property type="evidence" value="ECO:0007669"/>
    <property type="project" value="UniProtKB-KW"/>
</dbReference>
<dbReference type="SMART" id="SM00490">
    <property type="entry name" value="HELICc"/>
    <property type="match status" value="1"/>
</dbReference>
<feature type="domain" description="Helicase C-terminal" evidence="9">
    <location>
        <begin position="367"/>
        <end position="513"/>
    </location>
</feature>
<keyword evidence="5" id="KW-0067">ATP-binding</keyword>
<dbReference type="PROSITE" id="PS51192">
    <property type="entry name" value="HELICASE_ATP_BIND_1"/>
    <property type="match status" value="1"/>
</dbReference>
<dbReference type="CDD" id="cd00268">
    <property type="entry name" value="DEADc"/>
    <property type="match status" value="1"/>
</dbReference>
<evidence type="ECO:0000256" key="5">
    <source>
        <dbReference type="ARBA" id="ARBA00022840"/>
    </source>
</evidence>
<dbReference type="Pfam" id="PF00271">
    <property type="entry name" value="Helicase_C"/>
    <property type="match status" value="1"/>
</dbReference>
<comment type="caution">
    <text evidence="11">The sequence shown here is derived from an EMBL/GenBank/DDBJ whole genome shotgun (WGS) entry which is preliminary data.</text>
</comment>
<dbReference type="SMART" id="SM00487">
    <property type="entry name" value="DEXDc"/>
    <property type="match status" value="1"/>
</dbReference>
<evidence type="ECO:0000259" key="10">
    <source>
        <dbReference type="PROSITE" id="PS51195"/>
    </source>
</evidence>
<dbReference type="GO" id="GO:0005524">
    <property type="term" value="F:ATP binding"/>
    <property type="evidence" value="ECO:0007669"/>
    <property type="project" value="UniProtKB-KW"/>
</dbReference>
<dbReference type="PROSITE" id="PS51195">
    <property type="entry name" value="Q_MOTIF"/>
    <property type="match status" value="1"/>
</dbReference>
<dbReference type="GO" id="GO:0003724">
    <property type="term" value="F:RNA helicase activity"/>
    <property type="evidence" value="ECO:0007669"/>
    <property type="project" value="UniProtKB-EC"/>
</dbReference>
<dbReference type="CDD" id="cd18787">
    <property type="entry name" value="SF2_C_DEAD"/>
    <property type="match status" value="1"/>
</dbReference>
<sequence length="534" mass="55821">MGKRRQADGGATDGSEPPPPKQAKLSRSAGGEADAPDADAAEARRRKDERKARKREKRAAAEAVGVAAPDAGVAAAAPTAAGSFGASAADDAAYRAEHQIGAGEGTDASALPACVRDFSRAPFAPAVLGALRAAGFSSPTPIQAQAWPIVLSGADLIAVAKTGSGKTLAFLLPALHVLTAGGARAPAGGAPSPRALVLAPTRELAMQIEAESSRFGKCVGCASLCAFGGAPVHAQKAALLRLRPDMVVATPGRLVDLLGQGALELGSCGIVTLDEADRMLDMGFEPQISQIFAKLPPAAAVGAQSSRQTLCFTATWPKAVRKLAASYLRADATITLFIGGGADAELEANRAVSQLFVHATDDEKDRKLFDFLCALPDGSRVVVFANTKRRVESLSKRFWDEGFGTCAIHGDKKQNERDAALASFVANRSPLMFATDVAARGLDIKGVTHVVNFDMAKDVESYVHRIGRTGRAGELGASVTFWNPDYDKECAPALVKIARDAGQPVPDWLAKFERARAGKQWKVEDAALAPAPRE</sequence>
<gene>
    <name evidence="11" type="ORF">KFE25_007775</name>
</gene>
<keyword evidence="2" id="KW-0547">Nucleotide-binding</keyword>
<feature type="short sequence motif" description="Q motif" evidence="6">
    <location>
        <begin position="116"/>
        <end position="144"/>
    </location>
</feature>
<dbReference type="Pfam" id="PF00270">
    <property type="entry name" value="DEAD"/>
    <property type="match status" value="1"/>
</dbReference>
<feature type="domain" description="DEAD-box RNA helicase Q" evidence="10">
    <location>
        <begin position="116"/>
        <end position="144"/>
    </location>
</feature>
<dbReference type="Proteomes" id="UP000751190">
    <property type="component" value="Unassembled WGS sequence"/>
</dbReference>
<keyword evidence="12" id="KW-1185">Reference proteome</keyword>
<dbReference type="InterPro" id="IPR014001">
    <property type="entry name" value="Helicase_ATP-bd"/>
</dbReference>
<name>A0A8J5XVA7_DIALT</name>
<feature type="domain" description="Helicase ATP-binding" evidence="8">
    <location>
        <begin position="147"/>
        <end position="334"/>
    </location>
</feature>
<dbReference type="InterPro" id="IPR027417">
    <property type="entry name" value="P-loop_NTPase"/>
</dbReference>
<proteinExistence type="predicted"/>
<reference evidence="11" key="1">
    <citation type="submission" date="2021-05" db="EMBL/GenBank/DDBJ databases">
        <title>The genome of the haptophyte Pavlova lutheri (Diacronema luteri, Pavlovales) - a model for lipid biosynthesis in eukaryotic algae.</title>
        <authorList>
            <person name="Hulatt C.J."/>
            <person name="Posewitz M.C."/>
        </authorList>
    </citation>
    <scope>NUCLEOTIDE SEQUENCE</scope>
    <source>
        <strain evidence="11">NIVA-4/92</strain>
    </source>
</reference>
<evidence type="ECO:0000313" key="11">
    <source>
        <dbReference type="EMBL" id="KAG8469257.1"/>
    </source>
</evidence>
<evidence type="ECO:0000256" key="3">
    <source>
        <dbReference type="ARBA" id="ARBA00022801"/>
    </source>
</evidence>
<organism evidence="11 12">
    <name type="scientific">Diacronema lutheri</name>
    <name type="common">Unicellular marine alga</name>
    <name type="synonym">Monochrysis lutheri</name>
    <dbReference type="NCBI Taxonomy" id="2081491"/>
    <lineage>
        <taxon>Eukaryota</taxon>
        <taxon>Haptista</taxon>
        <taxon>Haptophyta</taxon>
        <taxon>Pavlovophyceae</taxon>
        <taxon>Pavlovales</taxon>
        <taxon>Pavlovaceae</taxon>
        <taxon>Diacronema</taxon>
    </lineage>
</organism>
<dbReference type="Gene3D" id="3.40.50.300">
    <property type="entry name" value="P-loop containing nucleotide triphosphate hydrolases"/>
    <property type="match status" value="2"/>
</dbReference>
<evidence type="ECO:0000256" key="7">
    <source>
        <dbReference type="SAM" id="MobiDB-lite"/>
    </source>
</evidence>
<dbReference type="PANTHER" id="PTHR47958">
    <property type="entry name" value="ATP-DEPENDENT RNA HELICASE DBP3"/>
    <property type="match status" value="1"/>
</dbReference>
<keyword evidence="3" id="KW-0378">Hydrolase</keyword>
<dbReference type="EMBL" id="JAGTXO010000003">
    <property type="protein sequence ID" value="KAG8469257.1"/>
    <property type="molecule type" value="Genomic_DNA"/>
</dbReference>
<evidence type="ECO:0000313" key="12">
    <source>
        <dbReference type="Proteomes" id="UP000751190"/>
    </source>
</evidence>
<protein>
    <recommendedName>
        <fullName evidence="1">RNA helicase</fullName>
        <ecNumber evidence="1">3.6.4.13</ecNumber>
    </recommendedName>
</protein>
<evidence type="ECO:0000256" key="2">
    <source>
        <dbReference type="ARBA" id="ARBA00022741"/>
    </source>
</evidence>
<dbReference type="AlphaFoldDB" id="A0A8J5XVA7"/>
<evidence type="ECO:0000256" key="4">
    <source>
        <dbReference type="ARBA" id="ARBA00022806"/>
    </source>
</evidence>
<dbReference type="GO" id="GO:0003676">
    <property type="term" value="F:nucleic acid binding"/>
    <property type="evidence" value="ECO:0007669"/>
    <property type="project" value="InterPro"/>
</dbReference>
<dbReference type="InterPro" id="IPR011545">
    <property type="entry name" value="DEAD/DEAH_box_helicase_dom"/>
</dbReference>
<accession>A0A8J5XVA7</accession>
<dbReference type="InterPro" id="IPR044742">
    <property type="entry name" value="DEAD/DEAH_RhlB"/>
</dbReference>
<dbReference type="EC" id="3.6.4.13" evidence="1"/>
<dbReference type="OrthoDB" id="196131at2759"/>
<evidence type="ECO:0000256" key="1">
    <source>
        <dbReference type="ARBA" id="ARBA00012552"/>
    </source>
</evidence>
<evidence type="ECO:0000259" key="8">
    <source>
        <dbReference type="PROSITE" id="PS51192"/>
    </source>
</evidence>
<evidence type="ECO:0000259" key="9">
    <source>
        <dbReference type="PROSITE" id="PS51194"/>
    </source>
</evidence>
<dbReference type="PROSITE" id="PS51194">
    <property type="entry name" value="HELICASE_CTER"/>
    <property type="match status" value="1"/>
</dbReference>
<evidence type="ECO:0000256" key="6">
    <source>
        <dbReference type="PROSITE-ProRule" id="PRU00552"/>
    </source>
</evidence>
<dbReference type="SUPFAM" id="SSF52540">
    <property type="entry name" value="P-loop containing nucleoside triphosphate hydrolases"/>
    <property type="match status" value="1"/>
</dbReference>
<keyword evidence="4" id="KW-0347">Helicase</keyword>
<feature type="region of interest" description="Disordered" evidence="7">
    <location>
        <begin position="1"/>
        <end position="65"/>
    </location>
</feature>
<dbReference type="InterPro" id="IPR001650">
    <property type="entry name" value="Helicase_C-like"/>
</dbReference>